<protein>
    <submittedName>
        <fullName evidence="2">Uncharacterized protein</fullName>
    </submittedName>
</protein>
<gene>
    <name evidence="2" type="ORF">BS47DRAFT_1349895</name>
</gene>
<keyword evidence="3" id="KW-1185">Reference proteome</keyword>
<evidence type="ECO:0000256" key="1">
    <source>
        <dbReference type="SAM" id="MobiDB-lite"/>
    </source>
</evidence>
<sequence length="97" mass="9633">MPKHDYPMGTLKIKTGSGGSAQGPVAIGGDAGGVGYINERPIIDLANSGITKMAIAGRGGSVGAIATLINLQQESYHIDIETGVGGTANSAEIAAPL</sequence>
<comment type="caution">
    <text evidence="2">The sequence shown here is derived from an EMBL/GenBank/DDBJ whole genome shotgun (WGS) entry which is preliminary data.</text>
</comment>
<name>A0A9P6DRX8_9AGAM</name>
<organism evidence="2 3">
    <name type="scientific">Hydnum rufescens UP504</name>
    <dbReference type="NCBI Taxonomy" id="1448309"/>
    <lineage>
        <taxon>Eukaryota</taxon>
        <taxon>Fungi</taxon>
        <taxon>Dikarya</taxon>
        <taxon>Basidiomycota</taxon>
        <taxon>Agaricomycotina</taxon>
        <taxon>Agaricomycetes</taxon>
        <taxon>Cantharellales</taxon>
        <taxon>Hydnaceae</taxon>
        <taxon>Hydnum</taxon>
    </lineage>
</organism>
<dbReference type="AlphaFoldDB" id="A0A9P6DRX8"/>
<reference evidence="2" key="1">
    <citation type="journal article" date="2020" name="Nat. Commun.">
        <title>Large-scale genome sequencing of mycorrhizal fungi provides insights into the early evolution of symbiotic traits.</title>
        <authorList>
            <person name="Miyauchi S."/>
            <person name="Kiss E."/>
            <person name="Kuo A."/>
            <person name="Drula E."/>
            <person name="Kohler A."/>
            <person name="Sanchez-Garcia M."/>
            <person name="Morin E."/>
            <person name="Andreopoulos B."/>
            <person name="Barry K.W."/>
            <person name="Bonito G."/>
            <person name="Buee M."/>
            <person name="Carver A."/>
            <person name="Chen C."/>
            <person name="Cichocki N."/>
            <person name="Clum A."/>
            <person name="Culley D."/>
            <person name="Crous P.W."/>
            <person name="Fauchery L."/>
            <person name="Girlanda M."/>
            <person name="Hayes R.D."/>
            <person name="Keri Z."/>
            <person name="LaButti K."/>
            <person name="Lipzen A."/>
            <person name="Lombard V."/>
            <person name="Magnuson J."/>
            <person name="Maillard F."/>
            <person name="Murat C."/>
            <person name="Nolan M."/>
            <person name="Ohm R.A."/>
            <person name="Pangilinan J."/>
            <person name="Pereira M.F."/>
            <person name="Perotto S."/>
            <person name="Peter M."/>
            <person name="Pfister S."/>
            <person name="Riley R."/>
            <person name="Sitrit Y."/>
            <person name="Stielow J.B."/>
            <person name="Szollosi G."/>
            <person name="Zifcakova L."/>
            <person name="Stursova M."/>
            <person name="Spatafora J.W."/>
            <person name="Tedersoo L."/>
            <person name="Vaario L.M."/>
            <person name="Yamada A."/>
            <person name="Yan M."/>
            <person name="Wang P."/>
            <person name="Xu J."/>
            <person name="Bruns T."/>
            <person name="Baldrian P."/>
            <person name="Vilgalys R."/>
            <person name="Dunand C."/>
            <person name="Henrissat B."/>
            <person name="Grigoriev I.V."/>
            <person name="Hibbett D."/>
            <person name="Nagy L.G."/>
            <person name="Martin F.M."/>
        </authorList>
    </citation>
    <scope>NUCLEOTIDE SEQUENCE</scope>
    <source>
        <strain evidence="2">UP504</strain>
    </source>
</reference>
<evidence type="ECO:0000313" key="2">
    <source>
        <dbReference type="EMBL" id="KAF9508929.1"/>
    </source>
</evidence>
<evidence type="ECO:0000313" key="3">
    <source>
        <dbReference type="Proteomes" id="UP000886523"/>
    </source>
</evidence>
<proteinExistence type="predicted"/>
<dbReference type="Proteomes" id="UP000886523">
    <property type="component" value="Unassembled WGS sequence"/>
</dbReference>
<accession>A0A9P6DRX8</accession>
<feature type="region of interest" description="Disordered" evidence="1">
    <location>
        <begin position="1"/>
        <end position="21"/>
    </location>
</feature>
<dbReference type="EMBL" id="MU129047">
    <property type="protein sequence ID" value="KAF9508929.1"/>
    <property type="molecule type" value="Genomic_DNA"/>
</dbReference>